<sequence>MTSLNTLNHASHQSKNKSVHIQEYNKGAKETIVLIHGMFSNLSVYYFNIAPVLAQSFHVVLYDMKSHGMSDRCEYGYDLLSMTDDLRDLMDALRLKSVYLAGYSYGGLIAMKMAMRYPSRVKKLAVIEAPDPSDSETLSIIDIYSKEFLVDYINNYTDTTRMRVGKRQLDKNHRMYEYLFYQTSIKEDMHNERFFFSAEALDSIPQETLLIYGKSSNCLPSGRKLYHTVPRSKLILIEGDHNLPIQQPAETAGKLKDFFEGWQVKIKQINNRLWQALRL</sequence>
<dbReference type="Gene3D" id="3.40.50.1820">
    <property type="entry name" value="alpha/beta hydrolase"/>
    <property type="match status" value="1"/>
</dbReference>
<keyword evidence="3" id="KW-1185">Reference proteome</keyword>
<dbReference type="InterPro" id="IPR029058">
    <property type="entry name" value="AB_hydrolase_fold"/>
</dbReference>
<dbReference type="PRINTS" id="PR00111">
    <property type="entry name" value="ABHYDROLASE"/>
</dbReference>
<dbReference type="EMBL" id="VOHS01000013">
    <property type="protein sequence ID" value="TWV99774.1"/>
    <property type="molecule type" value="Genomic_DNA"/>
</dbReference>
<name>A0A5C6LQQ2_9BACT</name>
<gene>
    <name evidence="2" type="ORF">FEF09_15105</name>
</gene>
<dbReference type="InterPro" id="IPR050266">
    <property type="entry name" value="AB_hydrolase_sf"/>
</dbReference>
<dbReference type="RefSeq" id="WP_146305890.1">
    <property type="nucleotide sequence ID" value="NZ_VOHS01000013.1"/>
</dbReference>
<dbReference type="Proteomes" id="UP000318815">
    <property type="component" value="Unassembled WGS sequence"/>
</dbReference>
<accession>A0A5C6LQQ2</accession>
<evidence type="ECO:0000313" key="3">
    <source>
        <dbReference type="Proteomes" id="UP000318815"/>
    </source>
</evidence>
<dbReference type="Pfam" id="PF00561">
    <property type="entry name" value="Abhydrolase_1"/>
    <property type="match status" value="1"/>
</dbReference>
<organism evidence="2 3">
    <name type="scientific">Chitinophaga pinensis</name>
    <dbReference type="NCBI Taxonomy" id="79329"/>
    <lineage>
        <taxon>Bacteria</taxon>
        <taxon>Pseudomonadati</taxon>
        <taxon>Bacteroidota</taxon>
        <taxon>Chitinophagia</taxon>
        <taxon>Chitinophagales</taxon>
        <taxon>Chitinophagaceae</taxon>
        <taxon>Chitinophaga</taxon>
    </lineage>
</organism>
<evidence type="ECO:0000259" key="1">
    <source>
        <dbReference type="Pfam" id="PF00561"/>
    </source>
</evidence>
<reference evidence="2 3" key="1">
    <citation type="submission" date="2019-08" db="EMBL/GenBank/DDBJ databases">
        <title>Whole genome sequencing of chitin degrading bacteria Chitinophaga pinensis YS16.</title>
        <authorList>
            <person name="Singh R.P."/>
            <person name="Manchanda G."/>
            <person name="Maurya I.K."/>
            <person name="Joshi N.K."/>
            <person name="Srivastava A.K."/>
        </authorList>
    </citation>
    <scope>NUCLEOTIDE SEQUENCE [LARGE SCALE GENOMIC DNA]</scope>
    <source>
        <strain evidence="2 3">YS-16</strain>
    </source>
</reference>
<feature type="domain" description="AB hydrolase-1" evidence="1">
    <location>
        <begin position="31"/>
        <end position="137"/>
    </location>
</feature>
<dbReference type="InterPro" id="IPR000073">
    <property type="entry name" value="AB_hydrolase_1"/>
</dbReference>
<keyword evidence="2" id="KW-0378">Hydrolase</keyword>
<dbReference type="GO" id="GO:0016787">
    <property type="term" value="F:hydrolase activity"/>
    <property type="evidence" value="ECO:0007669"/>
    <property type="project" value="UniProtKB-KW"/>
</dbReference>
<evidence type="ECO:0000313" key="2">
    <source>
        <dbReference type="EMBL" id="TWV99774.1"/>
    </source>
</evidence>
<dbReference type="SUPFAM" id="SSF53474">
    <property type="entry name" value="alpha/beta-Hydrolases"/>
    <property type="match status" value="1"/>
</dbReference>
<dbReference type="PANTHER" id="PTHR43798">
    <property type="entry name" value="MONOACYLGLYCEROL LIPASE"/>
    <property type="match status" value="1"/>
</dbReference>
<proteinExistence type="predicted"/>
<dbReference type="AlphaFoldDB" id="A0A5C6LQQ2"/>
<dbReference type="OrthoDB" id="9780932at2"/>
<protein>
    <submittedName>
        <fullName evidence="2">Alpha/beta hydrolase</fullName>
    </submittedName>
</protein>
<comment type="caution">
    <text evidence="2">The sequence shown here is derived from an EMBL/GenBank/DDBJ whole genome shotgun (WGS) entry which is preliminary data.</text>
</comment>